<evidence type="ECO:0000313" key="1">
    <source>
        <dbReference type="EMBL" id="KAJ8941965.1"/>
    </source>
</evidence>
<keyword evidence="2" id="KW-1185">Reference proteome</keyword>
<organism evidence="1 2">
    <name type="scientific">Rhamnusium bicolor</name>
    <dbReference type="NCBI Taxonomy" id="1586634"/>
    <lineage>
        <taxon>Eukaryota</taxon>
        <taxon>Metazoa</taxon>
        <taxon>Ecdysozoa</taxon>
        <taxon>Arthropoda</taxon>
        <taxon>Hexapoda</taxon>
        <taxon>Insecta</taxon>
        <taxon>Pterygota</taxon>
        <taxon>Neoptera</taxon>
        <taxon>Endopterygota</taxon>
        <taxon>Coleoptera</taxon>
        <taxon>Polyphaga</taxon>
        <taxon>Cucujiformia</taxon>
        <taxon>Chrysomeloidea</taxon>
        <taxon>Cerambycidae</taxon>
        <taxon>Lepturinae</taxon>
        <taxon>Rhagiini</taxon>
        <taxon>Rhamnusium</taxon>
    </lineage>
</organism>
<dbReference type="AlphaFoldDB" id="A0AAV8XSW4"/>
<gene>
    <name evidence="1" type="ORF">NQ314_010184</name>
</gene>
<sequence length="88" mass="10407">MIWADAKNYVASRNTSFKFSDHKQLFNEAISRITAEKWCKYVLHVTDKVENRFWKLDNIIDLIVEPIIINENDSESSSYDFSDHHLTI</sequence>
<name>A0AAV8XSW4_9CUCU</name>
<reference evidence="1" key="1">
    <citation type="journal article" date="2023" name="Insect Mol. Biol.">
        <title>Genome sequencing provides insights into the evolution of gene families encoding plant cell wall-degrading enzymes in longhorned beetles.</title>
        <authorList>
            <person name="Shin N.R."/>
            <person name="Okamura Y."/>
            <person name="Kirsch R."/>
            <person name="Pauchet Y."/>
        </authorList>
    </citation>
    <scope>NUCLEOTIDE SEQUENCE</scope>
    <source>
        <strain evidence="1">RBIC_L_NR</strain>
    </source>
</reference>
<protein>
    <submittedName>
        <fullName evidence="1">Uncharacterized protein</fullName>
    </submittedName>
</protein>
<evidence type="ECO:0000313" key="2">
    <source>
        <dbReference type="Proteomes" id="UP001162156"/>
    </source>
</evidence>
<dbReference type="Proteomes" id="UP001162156">
    <property type="component" value="Unassembled WGS sequence"/>
</dbReference>
<comment type="caution">
    <text evidence="1">The sequence shown here is derived from an EMBL/GenBank/DDBJ whole genome shotgun (WGS) entry which is preliminary data.</text>
</comment>
<proteinExistence type="predicted"/>
<dbReference type="EMBL" id="JANEYF010002810">
    <property type="protein sequence ID" value="KAJ8941965.1"/>
    <property type="molecule type" value="Genomic_DNA"/>
</dbReference>
<accession>A0AAV8XSW4</accession>